<dbReference type="EMBL" id="FXLY01000016">
    <property type="protein sequence ID" value="SMN22974.1"/>
    <property type="molecule type" value="Genomic_DNA"/>
</dbReference>
<name>A0A1X7RBJ3_9SACH</name>
<gene>
    <name evidence="1" type="ORF">KASA_0C00583G</name>
</gene>
<organism evidence="1 2">
    <name type="scientific">Maudiozyma saulgeensis</name>
    <dbReference type="NCBI Taxonomy" id="1789683"/>
    <lineage>
        <taxon>Eukaryota</taxon>
        <taxon>Fungi</taxon>
        <taxon>Dikarya</taxon>
        <taxon>Ascomycota</taxon>
        <taxon>Saccharomycotina</taxon>
        <taxon>Saccharomycetes</taxon>
        <taxon>Saccharomycetales</taxon>
        <taxon>Saccharomycetaceae</taxon>
        <taxon>Maudiozyma</taxon>
    </lineage>
</organism>
<reference evidence="1 2" key="1">
    <citation type="submission" date="2017-04" db="EMBL/GenBank/DDBJ databases">
        <authorList>
            <person name="Afonso C.L."/>
            <person name="Miller P.J."/>
            <person name="Scott M.A."/>
            <person name="Spackman E."/>
            <person name="Goraichik I."/>
            <person name="Dimitrov K.M."/>
            <person name="Suarez D.L."/>
            <person name="Swayne D.E."/>
        </authorList>
    </citation>
    <scope>NUCLEOTIDE SEQUENCE [LARGE SCALE GENOMIC DNA]</scope>
</reference>
<dbReference type="OrthoDB" id="10432281at2759"/>
<dbReference type="AlphaFoldDB" id="A0A1X7RBJ3"/>
<keyword evidence="2" id="KW-1185">Reference proteome</keyword>
<protein>
    <submittedName>
        <fullName evidence="1">Uncharacterized protein</fullName>
    </submittedName>
</protein>
<evidence type="ECO:0000313" key="2">
    <source>
        <dbReference type="Proteomes" id="UP000196158"/>
    </source>
</evidence>
<proteinExistence type="predicted"/>
<evidence type="ECO:0000313" key="1">
    <source>
        <dbReference type="EMBL" id="SMN22974.1"/>
    </source>
</evidence>
<sequence length="311" mass="36035">MKSIFFKSINENQEHSLFDNENLTPSIYLSGEGHGSAINELRNNSSITRRNSRNNYKSYDSRYQMSVPKCNTSIGSVTTIKDVTTNYNNQGLVRKTEIGKRLPSSSHFISLPTKKENDFDFSIQNKQLPLLMGNILDLKSQMKQLKAMPSVDGPIRDASNYMIPQSEGTSSHNSIHSREVPNFNYFSELSTKPYIVNPGTGHYYNMNSDYQDNNSDFFSDTNRRIVDFNDFSTTPSIGSPDNSVQEHSRQRSFVIKYLKEKFRSNNLRNNSDYSLASSGSRRRRHRRQLRIYTHRMKKKIKYSISQMRKKR</sequence>
<accession>A0A1X7RBJ3</accession>
<dbReference type="Proteomes" id="UP000196158">
    <property type="component" value="Unassembled WGS sequence"/>
</dbReference>